<evidence type="ECO:0000313" key="11">
    <source>
        <dbReference type="Proteomes" id="UP001369815"/>
    </source>
</evidence>
<evidence type="ECO:0000256" key="6">
    <source>
        <dbReference type="ARBA" id="ARBA00023242"/>
    </source>
</evidence>
<dbReference type="FunFam" id="3.30.160.60:FF:002343">
    <property type="entry name" value="Zinc finger protein 33A"/>
    <property type="match status" value="1"/>
</dbReference>
<dbReference type="Pfam" id="PF00096">
    <property type="entry name" value="zf-C2H2"/>
    <property type="match status" value="2"/>
</dbReference>
<accession>A0AAX6MPJ6</accession>
<dbReference type="PROSITE" id="PS00028">
    <property type="entry name" value="ZINC_FINGER_C2H2_1"/>
    <property type="match status" value="4"/>
</dbReference>
<dbReference type="InterPro" id="IPR050331">
    <property type="entry name" value="Zinc_finger"/>
</dbReference>
<evidence type="ECO:0000256" key="5">
    <source>
        <dbReference type="ARBA" id="ARBA00022833"/>
    </source>
</evidence>
<feature type="domain" description="C2H2-type" evidence="9">
    <location>
        <begin position="429"/>
        <end position="458"/>
    </location>
</feature>
<dbReference type="Pfam" id="PF13912">
    <property type="entry name" value="zf-C2H2_6"/>
    <property type="match status" value="1"/>
</dbReference>
<feature type="domain" description="C2H2-type" evidence="9">
    <location>
        <begin position="459"/>
        <end position="486"/>
    </location>
</feature>
<feature type="region of interest" description="Disordered" evidence="8">
    <location>
        <begin position="505"/>
        <end position="549"/>
    </location>
</feature>
<dbReference type="EMBL" id="JBANMG010000004">
    <property type="protein sequence ID" value="KAK6954414.1"/>
    <property type="molecule type" value="Genomic_DNA"/>
</dbReference>
<dbReference type="GO" id="GO:0010468">
    <property type="term" value="P:regulation of gene expression"/>
    <property type="evidence" value="ECO:0007669"/>
    <property type="project" value="TreeGrafter"/>
</dbReference>
<feature type="compositionally biased region" description="Basic residues" evidence="8">
    <location>
        <begin position="506"/>
        <end position="520"/>
    </location>
</feature>
<gene>
    <name evidence="10" type="ORF">Daesc_004381</name>
</gene>
<feature type="region of interest" description="Disordered" evidence="8">
    <location>
        <begin position="267"/>
        <end position="287"/>
    </location>
</feature>
<dbReference type="AlphaFoldDB" id="A0AAX6MPJ6"/>
<dbReference type="InterPro" id="IPR013087">
    <property type="entry name" value="Znf_C2H2_type"/>
</dbReference>
<dbReference type="GO" id="GO:0008270">
    <property type="term" value="F:zinc ion binding"/>
    <property type="evidence" value="ECO:0007669"/>
    <property type="project" value="UniProtKB-KW"/>
</dbReference>
<feature type="domain" description="C2H2-type" evidence="9">
    <location>
        <begin position="487"/>
        <end position="516"/>
    </location>
</feature>
<name>A0AAX6MPJ6_9PEZI</name>
<dbReference type="SUPFAM" id="SSF57667">
    <property type="entry name" value="beta-beta-alpha zinc fingers"/>
    <property type="match status" value="2"/>
</dbReference>
<sequence>MYGGMDDSVDPNDATYGLPPLTSSPSMERLTSSVTPSSHNFDNTFPFGPSSSLDTIEPSSLDLHHTSHDDTCLDKCVGTLNPQGIHRNPYGPSFPPRSRFTVSAFTYPYHLQESNPFQQPMPQFNHLYPDPFPDMGLKYGLNQDIRSGHHGSFSESLLGNNFNTADLGLPQCPVPDDCASVNCSKFSCSSDCCSTQVCQEEACSGDGTPCDDLHCFENTAQTLDEMWTLNQGWHNPVPPDISSAAHNQHCNHTNTEHDVAITLRDLRAPGALNPPPPPPQQQQQQHDFSQFECRFLDTPEHQLNTAQQLSLPVHPHPSLSCTPELDSIPTPMNEPFNEVEGTAQLICQWIISPGGEGQEICGHVCKDTRRSIYVFGKAVPVAVTKYSPPVTSYGAILQLTQRCTICGEGFSAQQALDQHVRTHTGETPYKCDFEGCGKSFKQKSALTMHKRTHTGEKPLECDICGKCFCESSNLSKHRKTHNPDYKFKCDEPGCTSQFIRIDQLRRHQARHERPKKKQKTRIAAGPTLSPLSPETPQDTVPQQQASVQA</sequence>
<evidence type="ECO:0000256" key="1">
    <source>
        <dbReference type="ARBA" id="ARBA00004123"/>
    </source>
</evidence>
<dbReference type="Proteomes" id="UP001369815">
    <property type="component" value="Unassembled WGS sequence"/>
</dbReference>
<keyword evidence="5" id="KW-0862">Zinc</keyword>
<reference evidence="10 11" key="1">
    <citation type="journal article" date="2024" name="Front Chem Biol">
        <title>Unveiling the potential of Daldinia eschscholtzii MFLUCC 19-0629 through bioactivity and bioinformatics studies for enhanced sustainable agriculture production.</title>
        <authorList>
            <person name="Brooks S."/>
            <person name="Weaver J.A."/>
            <person name="Klomchit A."/>
            <person name="Alharthi S.A."/>
            <person name="Onlamun T."/>
            <person name="Nurani R."/>
            <person name="Vong T.K."/>
            <person name="Alberti F."/>
            <person name="Greco C."/>
        </authorList>
    </citation>
    <scope>NUCLEOTIDE SEQUENCE [LARGE SCALE GENOMIC DNA]</scope>
    <source>
        <strain evidence="10">MFLUCC 19-0629</strain>
    </source>
</reference>
<evidence type="ECO:0000256" key="7">
    <source>
        <dbReference type="PROSITE-ProRule" id="PRU00042"/>
    </source>
</evidence>
<evidence type="ECO:0000256" key="3">
    <source>
        <dbReference type="ARBA" id="ARBA00022737"/>
    </source>
</evidence>
<evidence type="ECO:0000313" key="10">
    <source>
        <dbReference type="EMBL" id="KAK6954414.1"/>
    </source>
</evidence>
<evidence type="ECO:0000259" key="9">
    <source>
        <dbReference type="PROSITE" id="PS50157"/>
    </source>
</evidence>
<feature type="region of interest" description="Disordered" evidence="8">
    <location>
        <begin position="1"/>
        <end position="37"/>
    </location>
</feature>
<evidence type="ECO:0000256" key="2">
    <source>
        <dbReference type="ARBA" id="ARBA00022723"/>
    </source>
</evidence>
<keyword evidence="3" id="KW-0677">Repeat</keyword>
<feature type="compositionally biased region" description="Polar residues" evidence="8">
    <location>
        <begin position="529"/>
        <end position="549"/>
    </location>
</feature>
<evidence type="ECO:0000256" key="4">
    <source>
        <dbReference type="ARBA" id="ARBA00022771"/>
    </source>
</evidence>
<organism evidence="10 11">
    <name type="scientific">Daldinia eschscholtzii</name>
    <dbReference type="NCBI Taxonomy" id="292717"/>
    <lineage>
        <taxon>Eukaryota</taxon>
        <taxon>Fungi</taxon>
        <taxon>Dikarya</taxon>
        <taxon>Ascomycota</taxon>
        <taxon>Pezizomycotina</taxon>
        <taxon>Sordariomycetes</taxon>
        <taxon>Xylariomycetidae</taxon>
        <taxon>Xylariales</taxon>
        <taxon>Hypoxylaceae</taxon>
        <taxon>Daldinia</taxon>
    </lineage>
</organism>
<dbReference type="PROSITE" id="PS50157">
    <property type="entry name" value="ZINC_FINGER_C2H2_2"/>
    <property type="match status" value="4"/>
</dbReference>
<dbReference type="InterPro" id="IPR036236">
    <property type="entry name" value="Znf_C2H2_sf"/>
</dbReference>
<keyword evidence="11" id="KW-1185">Reference proteome</keyword>
<dbReference type="GO" id="GO:0005634">
    <property type="term" value="C:nucleus"/>
    <property type="evidence" value="ECO:0007669"/>
    <property type="project" value="UniProtKB-SubCell"/>
</dbReference>
<comment type="subcellular location">
    <subcellularLocation>
        <location evidence="1">Nucleus</location>
    </subcellularLocation>
</comment>
<keyword evidence="4 7" id="KW-0863">Zinc-finger</keyword>
<keyword evidence="6" id="KW-0539">Nucleus</keyword>
<feature type="compositionally biased region" description="Polar residues" evidence="8">
    <location>
        <begin position="21"/>
        <end position="37"/>
    </location>
</feature>
<dbReference type="SMART" id="SM00355">
    <property type="entry name" value="ZnF_C2H2"/>
    <property type="match status" value="4"/>
</dbReference>
<keyword evidence="2" id="KW-0479">Metal-binding</keyword>
<evidence type="ECO:0000256" key="8">
    <source>
        <dbReference type="SAM" id="MobiDB-lite"/>
    </source>
</evidence>
<dbReference type="FunFam" id="3.30.160.60:FF:000557">
    <property type="entry name" value="zinc finger and SCAN domain-containing protein 29"/>
    <property type="match status" value="1"/>
</dbReference>
<dbReference type="Gene3D" id="3.30.160.60">
    <property type="entry name" value="Classic Zinc Finger"/>
    <property type="match status" value="4"/>
</dbReference>
<proteinExistence type="predicted"/>
<comment type="caution">
    <text evidence="10">The sequence shown here is derived from an EMBL/GenBank/DDBJ whole genome shotgun (WGS) entry which is preliminary data.</text>
</comment>
<feature type="domain" description="C2H2-type" evidence="9">
    <location>
        <begin position="401"/>
        <end position="428"/>
    </location>
</feature>
<protein>
    <recommendedName>
        <fullName evidence="9">C2H2-type domain-containing protein</fullName>
    </recommendedName>
</protein>
<dbReference type="PANTHER" id="PTHR16515:SF49">
    <property type="entry name" value="GASTRULA ZINC FINGER PROTEIN XLCGF49.1-LIKE-RELATED"/>
    <property type="match status" value="1"/>
</dbReference>
<dbReference type="PANTHER" id="PTHR16515">
    <property type="entry name" value="PR DOMAIN ZINC FINGER PROTEIN"/>
    <property type="match status" value="1"/>
</dbReference>